<keyword evidence="1" id="KW-1133">Transmembrane helix</keyword>
<feature type="transmembrane region" description="Helical" evidence="1">
    <location>
        <begin position="223"/>
        <end position="241"/>
    </location>
</feature>
<dbReference type="SUPFAM" id="SSF53067">
    <property type="entry name" value="Actin-like ATPase domain"/>
    <property type="match status" value="1"/>
</dbReference>
<keyword evidence="1" id="KW-0812">Transmembrane</keyword>
<dbReference type="PANTHER" id="PTHR40278:SF1">
    <property type="entry name" value="DNA UTILIZATION PROTEIN HOFN"/>
    <property type="match status" value="1"/>
</dbReference>
<protein>
    <recommendedName>
        <fullName evidence="3">General secretion pathway protein L</fullName>
    </recommendedName>
</protein>
<dbReference type="InterPro" id="IPR043129">
    <property type="entry name" value="ATPase_NBD"/>
</dbReference>
<proteinExistence type="predicted"/>
<gene>
    <name evidence="2" type="ORF">MNBD_GAMMA01-2183</name>
</gene>
<accession>A0A3B0V824</accession>
<sequence>MNTIDKLQNDLSLWYAASPINQFMHWWKTELKSFVPQKYKQQLFPATIKVYLTQDAETMTVWYSTNNNLAKYTDTTTTDGTPEQWWHQVQNIINEADGKKVSVEYLLSNDEALIRKIALPQAAKENLDEVIGFELDKYVPFNQEQVQLGYKIDQINTNEDKILLDLAVVPKQAVADVLNLCDDKSISLDGIDVNLMDKDTEPQYLGVNLLPAENRKPRNYFNLKLNLALSLVLMALIYFVMHTSLANKQNKIERLTEINSILQQQARTSKLLRKELKEVIVSSKFLQNKKHNHPALVTILSEVTTILPDHTYLTRLKISQENLEITGQSDNANSLVPKLDESTNWYVPQIVGGITPDSRTNKEKFTIKADLKEPQIETEDDSNT</sequence>
<dbReference type="InterPro" id="IPR052534">
    <property type="entry name" value="Extracell_DNA_Util/SecSys_Comp"/>
</dbReference>
<reference evidence="2" key="1">
    <citation type="submission" date="2018-06" db="EMBL/GenBank/DDBJ databases">
        <authorList>
            <person name="Zhirakovskaya E."/>
        </authorList>
    </citation>
    <scope>NUCLEOTIDE SEQUENCE</scope>
</reference>
<keyword evidence="1" id="KW-0472">Membrane</keyword>
<dbReference type="EMBL" id="UOEW01000089">
    <property type="protein sequence ID" value="VAW34922.1"/>
    <property type="molecule type" value="Genomic_DNA"/>
</dbReference>
<name>A0A3B0V824_9ZZZZ</name>
<dbReference type="Gene3D" id="3.30.420.40">
    <property type="match status" value="1"/>
</dbReference>
<evidence type="ECO:0000313" key="2">
    <source>
        <dbReference type="EMBL" id="VAW34922.1"/>
    </source>
</evidence>
<dbReference type="InterPro" id="IPR007813">
    <property type="entry name" value="PilN"/>
</dbReference>
<evidence type="ECO:0008006" key="3">
    <source>
        <dbReference type="Google" id="ProtNLM"/>
    </source>
</evidence>
<dbReference type="PANTHER" id="PTHR40278">
    <property type="entry name" value="DNA UTILIZATION PROTEIN HOFN"/>
    <property type="match status" value="1"/>
</dbReference>
<evidence type="ECO:0000256" key="1">
    <source>
        <dbReference type="SAM" id="Phobius"/>
    </source>
</evidence>
<dbReference type="Pfam" id="PF05137">
    <property type="entry name" value="PilN"/>
    <property type="match status" value="1"/>
</dbReference>
<dbReference type="AlphaFoldDB" id="A0A3B0V824"/>
<organism evidence="2">
    <name type="scientific">hydrothermal vent metagenome</name>
    <dbReference type="NCBI Taxonomy" id="652676"/>
    <lineage>
        <taxon>unclassified sequences</taxon>
        <taxon>metagenomes</taxon>
        <taxon>ecological metagenomes</taxon>
    </lineage>
</organism>
<dbReference type="Gene3D" id="3.30.1490.300">
    <property type="match status" value="1"/>
</dbReference>